<evidence type="ECO:0008006" key="2">
    <source>
        <dbReference type="Google" id="ProtNLM"/>
    </source>
</evidence>
<accession>A0A6M3K0B1</accession>
<evidence type="ECO:0000313" key="1">
    <source>
        <dbReference type="EMBL" id="QJA75730.1"/>
    </source>
</evidence>
<protein>
    <recommendedName>
        <fullName evidence="2">N-acetyltransferase domain-containing protein</fullName>
    </recommendedName>
</protein>
<organism evidence="1">
    <name type="scientific">viral metagenome</name>
    <dbReference type="NCBI Taxonomy" id="1070528"/>
    <lineage>
        <taxon>unclassified sequences</taxon>
        <taxon>metagenomes</taxon>
        <taxon>organismal metagenomes</taxon>
    </lineage>
</organism>
<dbReference type="AlphaFoldDB" id="A0A6M3K0B1"/>
<name>A0A6M3K0B1_9ZZZZ</name>
<dbReference type="Pfam" id="PF25680">
    <property type="entry name" value="Mom"/>
    <property type="match status" value="1"/>
</dbReference>
<proteinExistence type="predicted"/>
<dbReference type="EMBL" id="MT142182">
    <property type="protein sequence ID" value="QJA75730.1"/>
    <property type="molecule type" value="Genomic_DNA"/>
</dbReference>
<reference evidence="1" key="1">
    <citation type="submission" date="2020-03" db="EMBL/GenBank/DDBJ databases">
        <title>The deep terrestrial virosphere.</title>
        <authorList>
            <person name="Holmfeldt K."/>
            <person name="Nilsson E."/>
            <person name="Simone D."/>
            <person name="Lopez-Fernandez M."/>
            <person name="Wu X."/>
            <person name="de Brujin I."/>
            <person name="Lundin D."/>
            <person name="Andersson A."/>
            <person name="Bertilsson S."/>
            <person name="Dopson M."/>
        </authorList>
    </citation>
    <scope>NUCLEOTIDE SEQUENCE</scope>
    <source>
        <strain evidence="1">MM415A01717</strain>
    </source>
</reference>
<dbReference type="InterPro" id="IPR057895">
    <property type="entry name" value="Mom"/>
</dbReference>
<sequence>MEERSTNQLESGGSIPTSPLQTSIVKRIIYQEAKPFVEKHHYTHSIGIVECACGLFFNNLLVGVITFAHVSGRTTAKSILSDSTSKEVWELRRMVLLDSCPTNSESFFICRAVKIVKEHNSELRLLVAFADCNVGHTGHVYKASGWKEWGKTSPEWHYTTKDNVYVNKYIVWRRAKSFGKKEREQATLEGLTYHKDKPKNRFIRIIRNCNNRLVIKDKL</sequence>
<gene>
    <name evidence="1" type="ORF">MM415A01717_0002</name>
</gene>